<reference evidence="5 6" key="1">
    <citation type="submission" date="2017-11" db="EMBL/GenBank/DDBJ databases">
        <title>Draft genome sequence of environmental isolate Aeromonas cavernicola sp. nov. MDC 2508.</title>
        <authorList>
            <person name="Colston S.M."/>
            <person name="Navarro A."/>
            <person name="Martinez-Murcia A.J."/>
            <person name="Graf J."/>
        </authorList>
    </citation>
    <scope>NUCLEOTIDE SEQUENCE [LARGE SCALE GENOMIC DNA]</scope>
    <source>
        <strain evidence="5 6">MDC 2508</strain>
    </source>
</reference>
<dbReference type="Gene3D" id="1.25.40.20">
    <property type="entry name" value="Ankyrin repeat-containing domain"/>
    <property type="match status" value="1"/>
</dbReference>
<organism evidence="5 6">
    <name type="scientific">Aeromonas cavernicola</name>
    <dbReference type="NCBI Taxonomy" id="1006623"/>
    <lineage>
        <taxon>Bacteria</taxon>
        <taxon>Pseudomonadati</taxon>
        <taxon>Pseudomonadota</taxon>
        <taxon>Gammaproteobacteria</taxon>
        <taxon>Aeromonadales</taxon>
        <taxon>Aeromonadaceae</taxon>
        <taxon>Aeromonas</taxon>
    </lineage>
</organism>
<dbReference type="EMBL" id="PGGC01000098">
    <property type="protein sequence ID" value="PJG58626.1"/>
    <property type="molecule type" value="Genomic_DNA"/>
</dbReference>
<dbReference type="PROSITE" id="PS50088">
    <property type="entry name" value="ANK_REPEAT"/>
    <property type="match status" value="2"/>
</dbReference>
<evidence type="ECO:0000256" key="2">
    <source>
        <dbReference type="ARBA" id="ARBA00023043"/>
    </source>
</evidence>
<name>A0A2H9U3J6_9GAMM</name>
<sequence length="248" mass="27048">MKLHKMKWAVVAGLFAMPFMTNAADNTGFEPIKPDALADYRLSYDEMFSIANSHVLPHRIFYYPSVGENAEWFDAVKKGNLDKVKAMVEAGQSLEVKDTKSGRGQTALGWAAFIGYEDIVKYLIDKGADLYATDDADVKNALKSAALGNSAATAKVIYAALKEKQDGKVDVNYNTFDSDGESLLMIAASNNRVDMVNYLLSIGAKIDIVSEKLQQNALTYACSRGHQQVADILIKNGAVNFKTGKPAC</sequence>
<protein>
    <submittedName>
        <fullName evidence="5">Uncharacterized protein</fullName>
    </submittedName>
</protein>
<feature type="repeat" description="ANK" evidence="3">
    <location>
        <begin position="103"/>
        <end position="135"/>
    </location>
</feature>
<dbReference type="RefSeq" id="WP_100294319.1">
    <property type="nucleotide sequence ID" value="NZ_PGGC01000098.1"/>
</dbReference>
<keyword evidence="4" id="KW-0732">Signal</keyword>
<feature type="signal peptide" evidence="4">
    <location>
        <begin position="1"/>
        <end position="23"/>
    </location>
</feature>
<gene>
    <name evidence="5" type="ORF">CUC53_11665</name>
</gene>
<keyword evidence="6" id="KW-1185">Reference proteome</keyword>
<evidence type="ECO:0000313" key="6">
    <source>
        <dbReference type="Proteomes" id="UP000235861"/>
    </source>
</evidence>
<dbReference type="PANTHER" id="PTHR24171:SF8">
    <property type="entry name" value="BRCA1-ASSOCIATED RING DOMAIN PROTEIN 1"/>
    <property type="match status" value="1"/>
</dbReference>
<dbReference type="PROSITE" id="PS50297">
    <property type="entry name" value="ANK_REP_REGION"/>
    <property type="match status" value="2"/>
</dbReference>
<dbReference type="AlphaFoldDB" id="A0A2H9U3J6"/>
<comment type="caution">
    <text evidence="5">The sequence shown here is derived from an EMBL/GenBank/DDBJ whole genome shotgun (WGS) entry which is preliminary data.</text>
</comment>
<keyword evidence="1" id="KW-0677">Repeat</keyword>
<dbReference type="InterPro" id="IPR036770">
    <property type="entry name" value="Ankyrin_rpt-contain_sf"/>
</dbReference>
<keyword evidence="2 3" id="KW-0040">ANK repeat</keyword>
<dbReference type="Pfam" id="PF12796">
    <property type="entry name" value="Ank_2"/>
    <property type="match status" value="2"/>
</dbReference>
<evidence type="ECO:0000256" key="3">
    <source>
        <dbReference type="PROSITE-ProRule" id="PRU00023"/>
    </source>
</evidence>
<dbReference type="OrthoDB" id="671583at2"/>
<dbReference type="SUPFAM" id="SSF48403">
    <property type="entry name" value="Ankyrin repeat"/>
    <property type="match status" value="1"/>
</dbReference>
<feature type="repeat" description="ANK" evidence="3">
    <location>
        <begin position="179"/>
        <end position="211"/>
    </location>
</feature>
<accession>A0A2H9U3J6</accession>
<feature type="chain" id="PRO_5014147060" evidence="4">
    <location>
        <begin position="24"/>
        <end position="248"/>
    </location>
</feature>
<dbReference type="Proteomes" id="UP000235861">
    <property type="component" value="Unassembled WGS sequence"/>
</dbReference>
<evidence type="ECO:0000256" key="4">
    <source>
        <dbReference type="SAM" id="SignalP"/>
    </source>
</evidence>
<evidence type="ECO:0000313" key="5">
    <source>
        <dbReference type="EMBL" id="PJG58626.1"/>
    </source>
</evidence>
<dbReference type="SMART" id="SM00248">
    <property type="entry name" value="ANK"/>
    <property type="match status" value="4"/>
</dbReference>
<dbReference type="InterPro" id="IPR002110">
    <property type="entry name" value="Ankyrin_rpt"/>
</dbReference>
<dbReference type="PANTHER" id="PTHR24171">
    <property type="entry name" value="ANKYRIN REPEAT DOMAIN-CONTAINING PROTEIN 39-RELATED"/>
    <property type="match status" value="1"/>
</dbReference>
<proteinExistence type="predicted"/>
<dbReference type="GO" id="GO:0085020">
    <property type="term" value="P:protein K6-linked ubiquitination"/>
    <property type="evidence" value="ECO:0007669"/>
    <property type="project" value="TreeGrafter"/>
</dbReference>
<dbReference type="GO" id="GO:0004842">
    <property type="term" value="F:ubiquitin-protein transferase activity"/>
    <property type="evidence" value="ECO:0007669"/>
    <property type="project" value="TreeGrafter"/>
</dbReference>
<evidence type="ECO:0000256" key="1">
    <source>
        <dbReference type="ARBA" id="ARBA00022737"/>
    </source>
</evidence>